<evidence type="ECO:0000313" key="2">
    <source>
        <dbReference type="Proteomes" id="UP000319650"/>
    </source>
</evidence>
<evidence type="ECO:0000313" key="1">
    <source>
        <dbReference type="EMBL" id="OOQ40476.1"/>
    </source>
</evidence>
<accession>A0A4Y4XKU0</accession>
<sequence length="50" mass="5801">MKPRDIEIVQSVLEIIKEPIKVTEIYDKAKELFEKGEITKMFDYGGNTPD</sequence>
<gene>
    <name evidence="1" type="ORF">B0X64_03635</name>
</gene>
<organism evidence="1 2">
    <name type="scientific">Helicobacter pylori</name>
    <name type="common">Campylobacter pylori</name>
    <dbReference type="NCBI Taxonomy" id="210"/>
    <lineage>
        <taxon>Bacteria</taxon>
        <taxon>Pseudomonadati</taxon>
        <taxon>Campylobacterota</taxon>
        <taxon>Epsilonproteobacteria</taxon>
        <taxon>Campylobacterales</taxon>
        <taxon>Helicobacteraceae</taxon>
        <taxon>Helicobacter</taxon>
    </lineage>
</organism>
<dbReference type="AlphaFoldDB" id="A0A4Y4XKU0"/>
<name>A0A4Y4XKU0_HELPX</name>
<feature type="non-terminal residue" evidence="1">
    <location>
        <position position="50"/>
    </location>
</feature>
<reference evidence="1 2" key="1">
    <citation type="journal article" date="2017" name="Front. Cell. Infect. Microbiol.">
        <title>Whole Genome Sequence and Phylogenetic Analysis Show Helicobacter pylori Strains from Latin America Have Followed a Unique Evolution Pathway.</title>
        <authorList>
            <person name="Munoz-Ramirez Z.Y."/>
            <person name="Mendez-Tenorio A."/>
            <person name="Kato I."/>
            <person name="Bravo M.M."/>
            <person name="Rizzato C."/>
            <person name="Thorell K."/>
            <person name="Torres R.C."/>
            <person name="Aviles-Jimenez F."/>
            <person name="Camorlinga M."/>
            <person name="Canzian F."/>
            <person name="Torres J."/>
        </authorList>
    </citation>
    <scope>NUCLEOTIDE SEQUENCE [LARGE SCALE GENOMIC DNA]</scope>
    <source>
        <strain evidence="1 2">CM22351</strain>
    </source>
</reference>
<dbReference type="Proteomes" id="UP000319650">
    <property type="component" value="Unassembled WGS sequence"/>
</dbReference>
<dbReference type="EMBL" id="MUPN01000350">
    <property type="protein sequence ID" value="OOQ40476.1"/>
    <property type="molecule type" value="Genomic_DNA"/>
</dbReference>
<protein>
    <submittedName>
        <fullName evidence="1">HrgA protein</fullName>
    </submittedName>
</protein>
<comment type="caution">
    <text evidence="1">The sequence shown here is derived from an EMBL/GenBank/DDBJ whole genome shotgun (WGS) entry which is preliminary data.</text>
</comment>
<proteinExistence type="predicted"/>